<keyword evidence="8" id="KW-1185">Reference proteome</keyword>
<dbReference type="Proteomes" id="UP001162889">
    <property type="component" value="Unassembled WGS sequence"/>
</dbReference>
<accession>A0AA41H8D2</accession>
<keyword evidence="4" id="KW-0326">Glycosidase</keyword>
<evidence type="ECO:0008006" key="9">
    <source>
        <dbReference type="Google" id="ProtNLM"/>
    </source>
</evidence>
<keyword evidence="2" id="KW-0378">Hydrolase</keyword>
<organism evidence="5 7">
    <name type="scientific">Duganella violaceipulchra</name>
    <dbReference type="NCBI Taxonomy" id="2849652"/>
    <lineage>
        <taxon>Bacteria</taxon>
        <taxon>Pseudomonadati</taxon>
        <taxon>Pseudomonadota</taxon>
        <taxon>Betaproteobacteria</taxon>
        <taxon>Burkholderiales</taxon>
        <taxon>Oxalobacteraceae</taxon>
        <taxon>Telluria group</taxon>
        <taxon>Duganella</taxon>
    </lineage>
</organism>
<comment type="caution">
    <text evidence="5">The sequence shown here is derived from an EMBL/GenBank/DDBJ whole genome shotgun (WGS) entry which is preliminary data.</text>
</comment>
<keyword evidence="3" id="KW-0234">DNA repair</keyword>
<evidence type="ECO:0000313" key="7">
    <source>
        <dbReference type="Proteomes" id="UP001155901"/>
    </source>
</evidence>
<dbReference type="GO" id="GO:0006281">
    <property type="term" value="P:DNA repair"/>
    <property type="evidence" value="ECO:0007669"/>
    <property type="project" value="UniProtKB-KW"/>
</dbReference>
<evidence type="ECO:0000313" key="8">
    <source>
        <dbReference type="Proteomes" id="UP001162889"/>
    </source>
</evidence>
<sequence>MTQYGAVMLGAATVQIELPGASQEVIPGVLWGAIEAFPSPAYWAYQVLARRAQGTRINPKLGATLREEVGACLLGGHGIPASVGLAAFDCLRARGAFAGEAHDEATLFDWLSVPMPIGGRTVRYRFARQKAKYLAAALARIAEETPPVHSGRALRDWLLGIPGIGFKTASWVARNWLDADDVAILDIHLLRAGLLGGFFPQDLTVERHYLQLESMFLAFSEGLGVRASELDAVIWWEMMSSNGTVSRIFDDLQLDVVPAYVGARGRANKRGANAADQLRLI</sequence>
<dbReference type="Pfam" id="PF22175">
    <property type="entry name" value="Ogg-HhH"/>
    <property type="match status" value="1"/>
</dbReference>
<keyword evidence="1" id="KW-0227">DNA damage</keyword>
<gene>
    <name evidence="5" type="ORF">KVP70_23865</name>
    <name evidence="6" type="ORF">L1274_004787</name>
</gene>
<evidence type="ECO:0000313" key="5">
    <source>
        <dbReference type="EMBL" id="MBV6323977.1"/>
    </source>
</evidence>
<reference evidence="6" key="2">
    <citation type="submission" date="2022-03" db="EMBL/GenBank/DDBJ databases">
        <title>Genome Encyclopedia of Bacteria and Archaea VI: Functional Genomics of Type Strains.</title>
        <authorList>
            <person name="Whitman W."/>
        </authorList>
    </citation>
    <scope>NUCLEOTIDE SEQUENCE</scope>
    <source>
        <strain evidence="6">HSC-15S17</strain>
    </source>
</reference>
<reference evidence="5" key="1">
    <citation type="submission" date="2021-07" db="EMBL/GenBank/DDBJ databases">
        <title>Characterization of violacein-producing bacteria and related species.</title>
        <authorList>
            <person name="Wilson H.S."/>
            <person name="De Leon M.E."/>
        </authorList>
    </citation>
    <scope>NUCLEOTIDE SEQUENCE</scope>
    <source>
        <strain evidence="5">HSC-15S17</strain>
    </source>
</reference>
<evidence type="ECO:0000313" key="6">
    <source>
        <dbReference type="EMBL" id="MCP2011041.1"/>
    </source>
</evidence>
<dbReference type="Proteomes" id="UP001155901">
    <property type="component" value="Unassembled WGS sequence"/>
</dbReference>
<evidence type="ECO:0000256" key="3">
    <source>
        <dbReference type="ARBA" id="ARBA00023204"/>
    </source>
</evidence>
<dbReference type="RefSeq" id="WP_217944935.1">
    <property type="nucleotide sequence ID" value="NZ_JAHTGR010000014.1"/>
</dbReference>
<evidence type="ECO:0000256" key="1">
    <source>
        <dbReference type="ARBA" id="ARBA00022763"/>
    </source>
</evidence>
<dbReference type="GO" id="GO:0016799">
    <property type="term" value="F:hydrolase activity, hydrolyzing N-glycosyl compounds"/>
    <property type="evidence" value="ECO:0007669"/>
    <property type="project" value="InterPro"/>
</dbReference>
<protein>
    <recommendedName>
        <fullName evidence="9">8-oxoguanine DNA glycosylase</fullName>
    </recommendedName>
</protein>
<dbReference type="InterPro" id="IPR012092">
    <property type="entry name" value="DNA_glyclase/AP_lyase_Ogg"/>
</dbReference>
<dbReference type="EMBL" id="JALJZU010000010">
    <property type="protein sequence ID" value="MCP2011041.1"/>
    <property type="molecule type" value="Genomic_DNA"/>
</dbReference>
<evidence type="ECO:0000256" key="4">
    <source>
        <dbReference type="ARBA" id="ARBA00023295"/>
    </source>
</evidence>
<dbReference type="AlphaFoldDB" id="A0AA41H8D2"/>
<name>A0AA41H8D2_9BURK</name>
<evidence type="ECO:0000256" key="2">
    <source>
        <dbReference type="ARBA" id="ARBA00022801"/>
    </source>
</evidence>
<dbReference type="GO" id="GO:0003906">
    <property type="term" value="F:DNA-(apurinic or apyrimidinic site) endonuclease activity"/>
    <property type="evidence" value="ECO:0007669"/>
    <property type="project" value="InterPro"/>
</dbReference>
<proteinExistence type="predicted"/>
<dbReference type="EMBL" id="JAHTGR010000014">
    <property type="protein sequence ID" value="MBV6323977.1"/>
    <property type="molecule type" value="Genomic_DNA"/>
</dbReference>